<protein>
    <recommendedName>
        <fullName evidence="8">Brain-specific angiogenesis inhibitor 1-associated protein 2-like protein 2</fullName>
    </recommendedName>
</protein>
<dbReference type="PROSITE" id="PS51338">
    <property type="entry name" value="IMD"/>
    <property type="match status" value="1"/>
</dbReference>
<dbReference type="FunFam" id="1.20.1270.60:FF:000011">
    <property type="entry name" value="Brain-specific angiogenesis inhibitor 1-associated protein 2"/>
    <property type="match status" value="1"/>
</dbReference>
<sequence>MSGINSDQLHRYTLEIYTNLMEQFNPSLQRLVALGNSYVQAFQALADTSEAYFSALSKMGEQAVQTLTSRSLGDVLIQISESQRKLTTELEGVFRWFHNEVLQEMNNNVKLDKDYILSSRRRYEMEVRNQASVLERQLRRGGYQDGTGYTDFLKESQREALKEEERRYRFLAEKHCGFTQSFVHLMSKSRSTLQQSAEIWRDRVNETRSSRPQTPSEQDTKMNREDERGRYRAEREEQALGRLPSRGPSPQPSRSRSSSFGDSAGAGKIMRALVAYPPSSNPTLLAFSGGEIIAVLVPEPRNGWLYGQSEDGSRQGWFPASYVEPVHEAPMLSVPSPTLRNSRSLNNLLDDPEARSQSRAAPAAPPLPTKINEMSIAKPSMERTSEKRKTGDNESRPILFPRGTNPFATVKLKPTTTNDRSAPRI</sequence>
<dbReference type="Gene3D" id="1.20.1270.60">
    <property type="entry name" value="Arfaptin homology (AH) domain/BAR domain"/>
    <property type="match status" value="2"/>
</dbReference>
<dbReference type="InterPro" id="IPR027267">
    <property type="entry name" value="AH/BAR_dom_sf"/>
</dbReference>
<reference evidence="6" key="3">
    <citation type="submission" date="2025-09" db="UniProtKB">
        <authorList>
            <consortium name="Ensembl"/>
        </authorList>
    </citation>
    <scope>IDENTIFICATION</scope>
</reference>
<dbReference type="SMART" id="SM00326">
    <property type="entry name" value="SH3"/>
    <property type="match status" value="1"/>
</dbReference>
<name>A0AAY4AP43_9TELE</name>
<dbReference type="InterPro" id="IPR027681">
    <property type="entry name" value="IRSp53/IRTKS/Pinkbar"/>
</dbReference>
<feature type="region of interest" description="Disordered" evidence="3">
    <location>
        <begin position="196"/>
        <end position="263"/>
    </location>
</feature>
<dbReference type="GO" id="GO:0005829">
    <property type="term" value="C:cytosol"/>
    <property type="evidence" value="ECO:0007669"/>
    <property type="project" value="TreeGrafter"/>
</dbReference>
<dbReference type="InterPro" id="IPR013606">
    <property type="entry name" value="I-BAR_dom"/>
</dbReference>
<reference evidence="6" key="2">
    <citation type="submission" date="2025-08" db="UniProtKB">
        <authorList>
            <consortium name="Ensembl"/>
        </authorList>
    </citation>
    <scope>IDENTIFICATION</scope>
</reference>
<keyword evidence="1 2" id="KW-0728">SH3 domain</keyword>
<keyword evidence="7" id="KW-1185">Reference proteome</keyword>
<evidence type="ECO:0000256" key="3">
    <source>
        <dbReference type="SAM" id="MobiDB-lite"/>
    </source>
</evidence>
<feature type="compositionally biased region" description="Basic and acidic residues" evidence="3">
    <location>
        <begin position="199"/>
        <end position="209"/>
    </location>
</feature>
<dbReference type="PROSITE" id="PS50002">
    <property type="entry name" value="SH3"/>
    <property type="match status" value="1"/>
</dbReference>
<evidence type="ECO:0008006" key="8">
    <source>
        <dbReference type="Google" id="ProtNLM"/>
    </source>
</evidence>
<dbReference type="GeneID" id="114793966"/>
<feature type="compositionally biased region" description="Polar residues" evidence="3">
    <location>
        <begin position="414"/>
        <end position="425"/>
    </location>
</feature>
<dbReference type="SUPFAM" id="SSF50044">
    <property type="entry name" value="SH3-domain"/>
    <property type="match status" value="1"/>
</dbReference>
<organism evidence="6 7">
    <name type="scientific">Denticeps clupeoides</name>
    <name type="common">denticle herring</name>
    <dbReference type="NCBI Taxonomy" id="299321"/>
    <lineage>
        <taxon>Eukaryota</taxon>
        <taxon>Metazoa</taxon>
        <taxon>Chordata</taxon>
        <taxon>Craniata</taxon>
        <taxon>Vertebrata</taxon>
        <taxon>Euteleostomi</taxon>
        <taxon>Actinopterygii</taxon>
        <taxon>Neopterygii</taxon>
        <taxon>Teleostei</taxon>
        <taxon>Clupei</taxon>
        <taxon>Clupeiformes</taxon>
        <taxon>Denticipitoidei</taxon>
        <taxon>Denticipitidae</taxon>
        <taxon>Denticeps</taxon>
    </lineage>
</organism>
<evidence type="ECO:0000313" key="7">
    <source>
        <dbReference type="Proteomes" id="UP000694580"/>
    </source>
</evidence>
<feature type="compositionally biased region" description="Basic and acidic residues" evidence="3">
    <location>
        <begin position="380"/>
        <end position="395"/>
    </location>
</feature>
<dbReference type="Proteomes" id="UP000694580">
    <property type="component" value="Chromosome 7"/>
</dbReference>
<gene>
    <name evidence="6" type="primary">baiap2l2a</name>
</gene>
<evidence type="ECO:0000313" key="6">
    <source>
        <dbReference type="Ensembl" id="ENSDCDP00010010613.1"/>
    </source>
</evidence>
<evidence type="ECO:0000256" key="2">
    <source>
        <dbReference type="PROSITE-ProRule" id="PRU00192"/>
    </source>
</evidence>
<dbReference type="Pfam" id="PF08397">
    <property type="entry name" value="IMD"/>
    <property type="match status" value="2"/>
</dbReference>
<dbReference type="PANTHER" id="PTHR14206:SF5">
    <property type="entry name" value="BRAIN-SPECIFIC ANGIOGENESIS INHIBITOR 1-ASSOCIATED PROTEIN 2-LIKE PROTEIN 2"/>
    <property type="match status" value="1"/>
</dbReference>
<evidence type="ECO:0000259" key="5">
    <source>
        <dbReference type="PROSITE" id="PS51338"/>
    </source>
</evidence>
<dbReference type="Ensembl" id="ENSDCDT00010011120.1">
    <property type="protein sequence ID" value="ENSDCDP00010010613.1"/>
    <property type="gene ID" value="ENSDCDG00010004694.1"/>
</dbReference>
<dbReference type="GO" id="GO:0051764">
    <property type="term" value="P:actin crosslink formation"/>
    <property type="evidence" value="ECO:0007669"/>
    <property type="project" value="TreeGrafter"/>
</dbReference>
<dbReference type="GO" id="GO:0005654">
    <property type="term" value="C:nucleoplasm"/>
    <property type="evidence" value="ECO:0007669"/>
    <property type="project" value="TreeGrafter"/>
</dbReference>
<dbReference type="Pfam" id="PF14604">
    <property type="entry name" value="SH3_9"/>
    <property type="match status" value="1"/>
</dbReference>
<dbReference type="GeneTree" id="ENSGT00940000153560"/>
<dbReference type="GO" id="GO:0051017">
    <property type="term" value="P:actin filament bundle assembly"/>
    <property type="evidence" value="ECO:0007669"/>
    <property type="project" value="TreeGrafter"/>
</dbReference>
<dbReference type="SUPFAM" id="SSF103657">
    <property type="entry name" value="BAR/IMD domain-like"/>
    <property type="match status" value="1"/>
</dbReference>
<dbReference type="PANTHER" id="PTHR14206">
    <property type="entry name" value="BRAIN-SPECIFIC ANGIOGENESIS INHIBITOR 1-ASSOCIATED PROTEIN 2"/>
    <property type="match status" value="1"/>
</dbReference>
<proteinExistence type="predicted"/>
<dbReference type="GO" id="GO:0030838">
    <property type="term" value="P:positive regulation of actin filament polymerization"/>
    <property type="evidence" value="ECO:0007669"/>
    <property type="project" value="TreeGrafter"/>
</dbReference>
<feature type="domain" description="IMD" evidence="5">
    <location>
        <begin position="1"/>
        <end position="224"/>
    </location>
</feature>
<reference evidence="6 7" key="1">
    <citation type="submission" date="2020-06" db="EMBL/GenBank/DDBJ databases">
        <authorList>
            <consortium name="Wellcome Sanger Institute Data Sharing"/>
        </authorList>
    </citation>
    <scope>NUCLEOTIDE SEQUENCE [LARGE SCALE GENOMIC DNA]</scope>
</reference>
<dbReference type="GO" id="GO:0007009">
    <property type="term" value="P:plasma membrane organization"/>
    <property type="evidence" value="ECO:0007669"/>
    <property type="project" value="InterPro"/>
</dbReference>
<evidence type="ECO:0000259" key="4">
    <source>
        <dbReference type="PROSITE" id="PS50002"/>
    </source>
</evidence>
<dbReference type="InterPro" id="IPR036028">
    <property type="entry name" value="SH3-like_dom_sf"/>
</dbReference>
<feature type="domain" description="SH3" evidence="4">
    <location>
        <begin position="265"/>
        <end position="328"/>
    </location>
</feature>
<accession>A0AAY4AP43</accession>
<feature type="compositionally biased region" description="Low complexity" evidence="3">
    <location>
        <begin position="339"/>
        <end position="349"/>
    </location>
</feature>
<feature type="region of interest" description="Disordered" evidence="3">
    <location>
        <begin position="333"/>
        <end position="425"/>
    </location>
</feature>
<dbReference type="InterPro" id="IPR001452">
    <property type="entry name" value="SH3_domain"/>
</dbReference>
<feature type="compositionally biased region" description="Basic and acidic residues" evidence="3">
    <location>
        <begin position="218"/>
        <end position="239"/>
    </location>
</feature>
<dbReference type="RefSeq" id="XP_028842009.1">
    <property type="nucleotide sequence ID" value="XM_028986176.1"/>
</dbReference>
<dbReference type="AlphaFoldDB" id="A0AAY4AP43"/>
<evidence type="ECO:0000256" key="1">
    <source>
        <dbReference type="ARBA" id="ARBA00022443"/>
    </source>
</evidence>
<dbReference type="Gene3D" id="2.30.30.40">
    <property type="entry name" value="SH3 Domains"/>
    <property type="match status" value="1"/>
</dbReference>
<feature type="compositionally biased region" description="Low complexity" evidence="3">
    <location>
        <begin position="241"/>
        <end position="263"/>
    </location>
</feature>